<name>A0ABS4VSM4_9PSEU</name>
<keyword evidence="4" id="KW-1185">Reference proteome</keyword>
<feature type="transmembrane region" description="Helical" evidence="2">
    <location>
        <begin position="123"/>
        <end position="148"/>
    </location>
</feature>
<feature type="transmembrane region" description="Helical" evidence="2">
    <location>
        <begin position="84"/>
        <end position="102"/>
    </location>
</feature>
<feature type="compositionally biased region" description="Acidic residues" evidence="1">
    <location>
        <begin position="219"/>
        <end position="231"/>
    </location>
</feature>
<evidence type="ECO:0000256" key="2">
    <source>
        <dbReference type="SAM" id="Phobius"/>
    </source>
</evidence>
<evidence type="ECO:0000313" key="4">
    <source>
        <dbReference type="Proteomes" id="UP001519295"/>
    </source>
</evidence>
<evidence type="ECO:0000313" key="3">
    <source>
        <dbReference type="EMBL" id="MBP2366791.1"/>
    </source>
</evidence>
<accession>A0ABS4VSM4</accession>
<dbReference type="EMBL" id="JAGINU010000001">
    <property type="protein sequence ID" value="MBP2366791.1"/>
    <property type="molecule type" value="Genomic_DNA"/>
</dbReference>
<comment type="caution">
    <text evidence="3">The sequence shown here is derived from an EMBL/GenBank/DDBJ whole genome shotgun (WGS) entry which is preliminary data.</text>
</comment>
<evidence type="ECO:0000256" key="1">
    <source>
        <dbReference type="SAM" id="MobiDB-lite"/>
    </source>
</evidence>
<keyword evidence="2" id="KW-0472">Membrane</keyword>
<sequence>MAVLGRAFRRTWPDQDGTDPRILATRGRLRLLIGMVRDNRPWRLVSGLRGDSSARSRSAHFYLINTTLWQLAITMSVWRRVAAVLASITVMLTWLVVYHHLWERTRNRPPQEREQSVLFNASTVLTLAIGLVCGYVALFVLNLIAAFIIFTSEVFGQYAGPEHGLGDYLTVVLLATAAATVAGAIGSGFESEESVREATYSYRERERREALCRSRAAETDEETLDDTTPDA</sequence>
<feature type="transmembrane region" description="Helical" evidence="2">
    <location>
        <begin position="168"/>
        <end position="189"/>
    </location>
</feature>
<gene>
    <name evidence="3" type="ORF">JOF36_002487</name>
</gene>
<keyword evidence="2" id="KW-1133">Transmembrane helix</keyword>
<dbReference type="Proteomes" id="UP001519295">
    <property type="component" value="Unassembled WGS sequence"/>
</dbReference>
<organism evidence="3 4">
    <name type="scientific">Pseudonocardia parietis</name>
    <dbReference type="NCBI Taxonomy" id="570936"/>
    <lineage>
        <taxon>Bacteria</taxon>
        <taxon>Bacillati</taxon>
        <taxon>Actinomycetota</taxon>
        <taxon>Actinomycetes</taxon>
        <taxon>Pseudonocardiales</taxon>
        <taxon>Pseudonocardiaceae</taxon>
        <taxon>Pseudonocardia</taxon>
    </lineage>
</organism>
<reference evidence="3 4" key="1">
    <citation type="submission" date="2021-03" db="EMBL/GenBank/DDBJ databases">
        <title>Sequencing the genomes of 1000 actinobacteria strains.</title>
        <authorList>
            <person name="Klenk H.-P."/>
        </authorList>
    </citation>
    <scope>NUCLEOTIDE SEQUENCE [LARGE SCALE GENOMIC DNA]</scope>
    <source>
        <strain evidence="3 4">DSM 45256</strain>
    </source>
</reference>
<keyword evidence="2" id="KW-0812">Transmembrane</keyword>
<protein>
    <submittedName>
        <fullName evidence="3">Uncharacterized protein</fullName>
    </submittedName>
</protein>
<dbReference type="RefSeq" id="WP_210026882.1">
    <property type="nucleotide sequence ID" value="NZ_JAGINU010000001.1"/>
</dbReference>
<proteinExistence type="predicted"/>
<feature type="region of interest" description="Disordered" evidence="1">
    <location>
        <begin position="211"/>
        <end position="231"/>
    </location>
</feature>